<evidence type="ECO:0000313" key="1">
    <source>
        <dbReference type="EMBL" id="MBB5996669.1"/>
    </source>
</evidence>
<dbReference type="EMBL" id="JACHLY010000001">
    <property type="protein sequence ID" value="MBB5996669.1"/>
    <property type="molecule type" value="Genomic_DNA"/>
</dbReference>
<dbReference type="RefSeq" id="WP_281387414.1">
    <property type="nucleotide sequence ID" value="NZ_BAABKT010000025.1"/>
</dbReference>
<keyword evidence="2" id="KW-1185">Reference proteome</keyword>
<reference evidence="1 2" key="1">
    <citation type="submission" date="2020-08" db="EMBL/GenBank/DDBJ databases">
        <title>Sequencing the genomes of 1000 actinobacteria strains.</title>
        <authorList>
            <person name="Klenk H.-P."/>
        </authorList>
    </citation>
    <scope>NUCLEOTIDE SEQUENCE [LARGE SCALE GENOMIC DNA]</scope>
    <source>
        <strain evidence="1 2">DSM 44593</strain>
    </source>
</reference>
<organism evidence="1 2">
    <name type="scientific">Streptomonospora salina</name>
    <dbReference type="NCBI Taxonomy" id="104205"/>
    <lineage>
        <taxon>Bacteria</taxon>
        <taxon>Bacillati</taxon>
        <taxon>Actinomycetota</taxon>
        <taxon>Actinomycetes</taxon>
        <taxon>Streptosporangiales</taxon>
        <taxon>Nocardiopsidaceae</taxon>
        <taxon>Streptomonospora</taxon>
    </lineage>
</organism>
<dbReference type="AlphaFoldDB" id="A0A841E5T6"/>
<protein>
    <submittedName>
        <fullName evidence="1">Uncharacterized protein</fullName>
    </submittedName>
</protein>
<gene>
    <name evidence="1" type="ORF">HNR25_000420</name>
</gene>
<dbReference type="Proteomes" id="UP000578077">
    <property type="component" value="Unassembled WGS sequence"/>
</dbReference>
<evidence type="ECO:0000313" key="2">
    <source>
        <dbReference type="Proteomes" id="UP000578077"/>
    </source>
</evidence>
<comment type="caution">
    <text evidence="1">The sequence shown here is derived from an EMBL/GenBank/DDBJ whole genome shotgun (WGS) entry which is preliminary data.</text>
</comment>
<name>A0A841E5T6_9ACTN</name>
<sequence>MRTMTAAEASRRFADLLGAAEIRAALQLPGGLRTDRARGFYGV</sequence>
<accession>A0A841E5T6</accession>
<proteinExistence type="predicted"/>